<dbReference type="RefSeq" id="WP_075008693.1">
    <property type="nucleotide sequence ID" value="NZ_FOAP01000013.1"/>
</dbReference>
<dbReference type="PANTHER" id="PTHR44591:SF3">
    <property type="entry name" value="RESPONSE REGULATORY DOMAIN-CONTAINING PROTEIN"/>
    <property type="match status" value="1"/>
</dbReference>
<dbReference type="PROSITE" id="PS50110">
    <property type="entry name" value="RESPONSE_REGULATORY"/>
    <property type="match status" value="2"/>
</dbReference>
<dbReference type="EMBL" id="FOAP01000013">
    <property type="protein sequence ID" value="SEM21117.1"/>
    <property type="molecule type" value="Genomic_DNA"/>
</dbReference>
<dbReference type="AlphaFoldDB" id="A0A1H7WJP0"/>
<evidence type="ECO:0000313" key="4">
    <source>
        <dbReference type="EMBL" id="SEM21117.1"/>
    </source>
</evidence>
<feature type="domain" description="Response regulatory" evidence="3">
    <location>
        <begin position="4"/>
        <end position="120"/>
    </location>
</feature>
<feature type="modified residue" description="4-aspartylphosphate" evidence="2">
    <location>
        <position position="194"/>
    </location>
</feature>
<evidence type="ECO:0000313" key="5">
    <source>
        <dbReference type="Proteomes" id="UP000182719"/>
    </source>
</evidence>
<dbReference type="GO" id="GO:0000160">
    <property type="term" value="P:phosphorelay signal transduction system"/>
    <property type="evidence" value="ECO:0007669"/>
    <property type="project" value="InterPro"/>
</dbReference>
<evidence type="ECO:0000256" key="2">
    <source>
        <dbReference type="PROSITE-ProRule" id="PRU00169"/>
    </source>
</evidence>
<dbReference type="InterPro" id="IPR011006">
    <property type="entry name" value="CheY-like_superfamily"/>
</dbReference>
<sequence length="365" mass="39247">MKPRVLIVDDSATVRADLRVVLGAAGFSTLLCGGIGGARKALSEERFDLVILDVLLQDGDGVDLLMEMRAHERTSQVPVLLLSSESAVGARLRGLSEGASDYVGKPYDSAFVVKRARELIQSRPPPPPKAPEAEPPLVAAARRRRLLVVDDSPTFLQAVVEELRQDGHDLIPARSAEEALPLLEAQPVDCVLMDLMLPGMDGISATRLIRSRPGLASVPVLMFTSRFESQKMAEALNAGVDAFCPKASDLGLLRAQVRNMLRRQSPEGEASAPAKPAAAAKPPEAGALLERVVARSGLSPVIASSTIARACRRASVEPQQLSPVSLTQALPFIRDALRVFLTENETRQRMADIEELTRDAHLAVV</sequence>
<name>A0A1H7WJP0_STIAU</name>
<keyword evidence="1 2" id="KW-0597">Phosphoprotein</keyword>
<dbReference type="SMART" id="SM00448">
    <property type="entry name" value="REC"/>
    <property type="match status" value="2"/>
</dbReference>
<dbReference type="Proteomes" id="UP000182719">
    <property type="component" value="Unassembled WGS sequence"/>
</dbReference>
<proteinExistence type="predicted"/>
<gene>
    <name evidence="4" type="ORF">SAMN05444354_11322</name>
</gene>
<keyword evidence="5" id="KW-1185">Reference proteome</keyword>
<dbReference type="CDD" id="cd00156">
    <property type="entry name" value="REC"/>
    <property type="match status" value="1"/>
</dbReference>
<feature type="domain" description="Response regulatory" evidence="3">
    <location>
        <begin position="145"/>
        <end position="261"/>
    </location>
</feature>
<dbReference type="OrthoDB" id="5523662at2"/>
<dbReference type="Gene3D" id="3.40.50.2300">
    <property type="match status" value="2"/>
</dbReference>
<feature type="modified residue" description="4-aspartylphosphate" evidence="2">
    <location>
        <position position="53"/>
    </location>
</feature>
<evidence type="ECO:0000259" key="3">
    <source>
        <dbReference type="PROSITE" id="PS50110"/>
    </source>
</evidence>
<organism evidence="4 5">
    <name type="scientific">Stigmatella aurantiaca</name>
    <dbReference type="NCBI Taxonomy" id="41"/>
    <lineage>
        <taxon>Bacteria</taxon>
        <taxon>Pseudomonadati</taxon>
        <taxon>Myxococcota</taxon>
        <taxon>Myxococcia</taxon>
        <taxon>Myxococcales</taxon>
        <taxon>Cystobacterineae</taxon>
        <taxon>Archangiaceae</taxon>
        <taxon>Stigmatella</taxon>
    </lineage>
</organism>
<dbReference type="InterPro" id="IPR050595">
    <property type="entry name" value="Bact_response_regulator"/>
</dbReference>
<dbReference type="PANTHER" id="PTHR44591">
    <property type="entry name" value="STRESS RESPONSE REGULATOR PROTEIN 1"/>
    <property type="match status" value="1"/>
</dbReference>
<accession>A0A1H7WJP0</accession>
<dbReference type="SUPFAM" id="SSF52172">
    <property type="entry name" value="CheY-like"/>
    <property type="match status" value="2"/>
</dbReference>
<protein>
    <submittedName>
        <fullName evidence="4">Response regulator receiver domain-containing protein</fullName>
    </submittedName>
</protein>
<reference evidence="5" key="1">
    <citation type="submission" date="2016-10" db="EMBL/GenBank/DDBJ databases">
        <authorList>
            <person name="Varghese N."/>
            <person name="Submissions S."/>
        </authorList>
    </citation>
    <scope>NUCLEOTIDE SEQUENCE [LARGE SCALE GENOMIC DNA]</scope>
    <source>
        <strain evidence="5">DSM 17044</strain>
    </source>
</reference>
<evidence type="ECO:0000256" key="1">
    <source>
        <dbReference type="ARBA" id="ARBA00022553"/>
    </source>
</evidence>
<dbReference type="Pfam" id="PF00072">
    <property type="entry name" value="Response_reg"/>
    <property type="match status" value="2"/>
</dbReference>
<dbReference type="InterPro" id="IPR001789">
    <property type="entry name" value="Sig_transdc_resp-reg_receiver"/>
</dbReference>